<dbReference type="GO" id="GO:0042586">
    <property type="term" value="F:peptide deformylase activity"/>
    <property type="evidence" value="ECO:0007669"/>
    <property type="project" value="UniProtKB-EC"/>
</dbReference>
<keyword evidence="4" id="KW-1185">Reference proteome</keyword>
<reference evidence="3 4" key="1">
    <citation type="journal article" date="2020" name="Microorganisms">
        <title>Simultaneous Genome Sequencing of Prosthecochloris ethylica and Desulfuromonas acetoxidans within a Syntrophic Mixture Reveals Unique Pili and Protein Interactions.</title>
        <authorList>
            <person name="Kyndt J.A."/>
            <person name="Van Beeumen J.J."/>
            <person name="Meyer T.E."/>
        </authorList>
    </citation>
    <scope>NUCLEOTIDE SEQUENCE [LARGE SCALE GENOMIC DNA]</scope>
    <source>
        <strain evidence="3 4">N3</strain>
    </source>
</reference>
<feature type="active site" evidence="2">
    <location>
        <position position="137"/>
    </location>
</feature>
<comment type="similarity">
    <text evidence="1 2">Belongs to the polypeptide deformylase family.</text>
</comment>
<evidence type="ECO:0000313" key="4">
    <source>
        <dbReference type="Proteomes" id="UP000619838"/>
    </source>
</evidence>
<dbReference type="Pfam" id="PF01327">
    <property type="entry name" value="Pep_deformylase"/>
    <property type="match status" value="1"/>
</dbReference>
<feature type="binding site" evidence="2">
    <location>
        <position position="136"/>
    </location>
    <ligand>
        <name>Fe cation</name>
        <dbReference type="ChEBI" id="CHEBI:24875"/>
    </ligand>
</feature>
<comment type="caution">
    <text evidence="3">The sequence shown here is derived from an EMBL/GenBank/DDBJ whole genome shotgun (WGS) entry which is preliminary data.</text>
</comment>
<dbReference type="InterPro" id="IPR023635">
    <property type="entry name" value="Peptide_deformylase"/>
</dbReference>
<dbReference type="InterPro" id="IPR036821">
    <property type="entry name" value="Peptide_deformylase_sf"/>
</dbReference>
<proteinExistence type="inferred from homology"/>
<dbReference type="RefSeq" id="WP_175186778.1">
    <property type="nucleotide sequence ID" value="NZ_JABVZQ010000001.1"/>
</dbReference>
<dbReference type="HAMAP" id="MF_00163">
    <property type="entry name" value="Pep_deformylase"/>
    <property type="match status" value="1"/>
</dbReference>
<evidence type="ECO:0000256" key="2">
    <source>
        <dbReference type="HAMAP-Rule" id="MF_00163"/>
    </source>
</evidence>
<evidence type="ECO:0000313" key="3">
    <source>
        <dbReference type="EMBL" id="MBF0637131.1"/>
    </source>
</evidence>
<keyword evidence="2" id="KW-0648">Protein biosynthesis</keyword>
<dbReference type="CDD" id="cd00487">
    <property type="entry name" value="Pep_deformylase"/>
    <property type="match status" value="1"/>
</dbReference>
<dbReference type="SUPFAM" id="SSF56420">
    <property type="entry name" value="Peptide deformylase"/>
    <property type="match status" value="1"/>
</dbReference>
<dbReference type="PRINTS" id="PR01576">
    <property type="entry name" value="PDEFORMYLASE"/>
</dbReference>
<accession>A0ABR9XSV5</accession>
<dbReference type="Proteomes" id="UP000619838">
    <property type="component" value="Unassembled WGS sequence"/>
</dbReference>
<comment type="function">
    <text evidence="2">Removes the formyl group from the N-terminal Met of newly synthesized proteins. Requires at least a dipeptide for an efficient rate of reaction. N-terminal L-methionine is a prerequisite for activity but the enzyme has broad specificity at other positions.</text>
</comment>
<keyword evidence="2 3" id="KW-0378">Hydrolase</keyword>
<comment type="catalytic activity">
    <reaction evidence="2">
        <text>N-terminal N-formyl-L-methionyl-[peptide] + H2O = N-terminal L-methionyl-[peptide] + formate</text>
        <dbReference type="Rhea" id="RHEA:24420"/>
        <dbReference type="Rhea" id="RHEA-COMP:10639"/>
        <dbReference type="Rhea" id="RHEA-COMP:10640"/>
        <dbReference type="ChEBI" id="CHEBI:15377"/>
        <dbReference type="ChEBI" id="CHEBI:15740"/>
        <dbReference type="ChEBI" id="CHEBI:49298"/>
        <dbReference type="ChEBI" id="CHEBI:64731"/>
        <dbReference type="EC" id="3.5.1.88"/>
    </reaction>
</comment>
<dbReference type="PIRSF" id="PIRSF004749">
    <property type="entry name" value="Pep_def"/>
    <property type="match status" value="1"/>
</dbReference>
<dbReference type="NCBIfam" id="TIGR00079">
    <property type="entry name" value="pept_deformyl"/>
    <property type="match status" value="1"/>
</dbReference>
<sequence>MILPITIYGDKVLHRKARPLKGGDAVDAELIGSMMESMRNASGIGLAAPQVGESLRLLVVDISEVQGYENAEPLVVINPHILAVNGYNSMEEGCLSVPDVRGDVVRPSTIQLKYRDEHYEEHVGEFSGLMARVLQHEIDHLDGTVFVEHLQRRQRRKIQKALDALAGGDVHTSYPVVPPGVSGADG</sequence>
<protein>
    <recommendedName>
        <fullName evidence="2">Peptide deformylase</fullName>
        <shortName evidence="2">PDF</shortName>
        <ecNumber evidence="2">3.5.1.88</ecNumber>
    </recommendedName>
    <alternativeName>
        <fullName evidence="2">Polypeptide deformylase</fullName>
    </alternativeName>
</protein>
<dbReference type="EMBL" id="JADGII010000012">
    <property type="protein sequence ID" value="MBF0637131.1"/>
    <property type="molecule type" value="Genomic_DNA"/>
</dbReference>
<organism evidence="3 4">
    <name type="scientific">Prosthecochloris ethylica</name>
    <dbReference type="NCBI Taxonomy" id="2743976"/>
    <lineage>
        <taxon>Bacteria</taxon>
        <taxon>Pseudomonadati</taxon>
        <taxon>Chlorobiota</taxon>
        <taxon>Chlorobiia</taxon>
        <taxon>Chlorobiales</taxon>
        <taxon>Chlorobiaceae</taxon>
        <taxon>Prosthecochloris</taxon>
    </lineage>
</organism>
<feature type="binding site" evidence="2">
    <location>
        <position position="140"/>
    </location>
    <ligand>
        <name>Fe cation</name>
        <dbReference type="ChEBI" id="CHEBI:24875"/>
    </ligand>
</feature>
<keyword evidence="2" id="KW-0408">Iron</keyword>
<dbReference type="NCBIfam" id="NF001159">
    <property type="entry name" value="PRK00150.1-3"/>
    <property type="match status" value="1"/>
</dbReference>
<dbReference type="EC" id="3.5.1.88" evidence="2"/>
<feature type="binding site" evidence="2">
    <location>
        <position position="94"/>
    </location>
    <ligand>
        <name>Fe cation</name>
        <dbReference type="ChEBI" id="CHEBI:24875"/>
    </ligand>
</feature>
<dbReference type="PANTHER" id="PTHR10458">
    <property type="entry name" value="PEPTIDE DEFORMYLASE"/>
    <property type="match status" value="1"/>
</dbReference>
<dbReference type="PANTHER" id="PTHR10458:SF22">
    <property type="entry name" value="PEPTIDE DEFORMYLASE"/>
    <property type="match status" value="1"/>
</dbReference>
<name>A0ABR9XSV5_9CHLB</name>
<evidence type="ECO:0000256" key="1">
    <source>
        <dbReference type="ARBA" id="ARBA00010759"/>
    </source>
</evidence>
<comment type="cofactor">
    <cofactor evidence="2">
        <name>Fe(2+)</name>
        <dbReference type="ChEBI" id="CHEBI:29033"/>
    </cofactor>
    <text evidence="2">Binds 1 Fe(2+) ion.</text>
</comment>
<dbReference type="Gene3D" id="3.90.45.10">
    <property type="entry name" value="Peptide deformylase"/>
    <property type="match status" value="1"/>
</dbReference>
<gene>
    <name evidence="2" type="primary">def</name>
    <name evidence="3" type="ORF">INT08_08110</name>
</gene>
<keyword evidence="2" id="KW-0479">Metal-binding</keyword>